<evidence type="ECO:0000256" key="2">
    <source>
        <dbReference type="ARBA" id="ARBA00008066"/>
    </source>
</evidence>
<gene>
    <name evidence="8" type="ORF">TGAM01_v210472</name>
</gene>
<feature type="domain" description="Amino acid transporter transmembrane" evidence="7">
    <location>
        <begin position="60"/>
        <end position="197"/>
    </location>
</feature>
<feature type="transmembrane region" description="Helical" evidence="6">
    <location>
        <begin position="87"/>
        <end position="109"/>
    </location>
</feature>
<dbReference type="InterPro" id="IPR013057">
    <property type="entry name" value="AA_transpt_TM"/>
</dbReference>
<dbReference type="GO" id="GO:0016020">
    <property type="term" value="C:membrane"/>
    <property type="evidence" value="ECO:0007669"/>
    <property type="project" value="UniProtKB-SubCell"/>
</dbReference>
<keyword evidence="3 6" id="KW-0812">Transmembrane</keyword>
<dbReference type="Proteomes" id="UP000054821">
    <property type="component" value="Unassembled WGS sequence"/>
</dbReference>
<dbReference type="EMBL" id="JPDN02000063">
    <property type="protein sequence ID" value="PON20687.1"/>
    <property type="molecule type" value="Genomic_DNA"/>
</dbReference>
<feature type="transmembrane region" description="Helical" evidence="6">
    <location>
        <begin position="136"/>
        <end position="161"/>
    </location>
</feature>
<dbReference type="RefSeq" id="XP_018657108.1">
    <property type="nucleotide sequence ID" value="XM_018809706.1"/>
</dbReference>
<feature type="transmembrane region" description="Helical" evidence="6">
    <location>
        <begin position="173"/>
        <end position="192"/>
    </location>
</feature>
<feature type="transmembrane region" description="Helical" evidence="6">
    <location>
        <begin position="198"/>
        <end position="218"/>
    </location>
</feature>
<keyword evidence="9" id="KW-1185">Reference proteome</keyword>
<accession>A0A2P4Z8R1</accession>
<evidence type="ECO:0000256" key="5">
    <source>
        <dbReference type="ARBA" id="ARBA00023136"/>
    </source>
</evidence>
<protein>
    <submittedName>
        <fullName evidence="8">Transmembrane amino acid transporter</fullName>
    </submittedName>
</protein>
<dbReference type="PANTHER" id="PTHR22950">
    <property type="entry name" value="AMINO ACID TRANSPORTER"/>
    <property type="match status" value="1"/>
</dbReference>
<name>A0A2P4Z8R1_9HYPO</name>
<evidence type="ECO:0000259" key="7">
    <source>
        <dbReference type="Pfam" id="PF01490"/>
    </source>
</evidence>
<reference evidence="8 9" key="1">
    <citation type="journal article" date="2016" name="Genome Announc.">
        <title>Draft Whole-Genome Sequence of Trichoderma gamsii T6085, a Promising Biocontrol Agent of Fusarium Head Blight on Wheat.</title>
        <authorList>
            <person name="Baroncelli R."/>
            <person name="Zapparata A."/>
            <person name="Piaggeschi G."/>
            <person name="Sarrocco S."/>
            <person name="Vannacci G."/>
        </authorList>
    </citation>
    <scope>NUCLEOTIDE SEQUENCE [LARGE SCALE GENOMIC DNA]</scope>
    <source>
        <strain evidence="8 9">T6085</strain>
    </source>
</reference>
<dbReference type="STRING" id="398673.A0A2P4Z8R1"/>
<dbReference type="GeneID" id="29989789"/>
<feature type="transmembrane region" description="Helical" evidence="6">
    <location>
        <begin position="269"/>
        <end position="289"/>
    </location>
</feature>
<keyword evidence="5 6" id="KW-0472">Membrane</keyword>
<evidence type="ECO:0000313" key="8">
    <source>
        <dbReference type="EMBL" id="PON20687.1"/>
    </source>
</evidence>
<evidence type="ECO:0000256" key="3">
    <source>
        <dbReference type="ARBA" id="ARBA00022692"/>
    </source>
</evidence>
<comment type="similarity">
    <text evidence="2">Belongs to the amino acid/polyamine transporter 2 family.</text>
</comment>
<comment type="caution">
    <text evidence="8">The sequence shown here is derived from an EMBL/GenBank/DDBJ whole genome shotgun (WGS) entry which is preliminary data.</text>
</comment>
<sequence length="314" mass="33688">MVKAPETSYEVDRIETAPGYEEERFESLKEADDSNFEVFRRGEASGILGVSEGLNALSGHAVCTQWFTFVATVIVAALASIRKFEKIAWLAWLGFGSAFVAVLVVVFGATTLDRPAAAPQTGDFDLGFHAIGSPTFVTGVTAAATIFCSSAATSAFLPVISEMRKPQDYRKDVYLSMSILTSSYLAFALVMYRWCGNVVHWATWLSITAGVSAVSFVVASGIPIFNYILALAGSLCFAPLAISLPAYLWLHDHSSWRTGGVLKMAVWTWNSLLVLVGAFMTVGATYGVIQEIINAYADGTIGSAFSCADNSNSS</sequence>
<keyword evidence="4 6" id="KW-1133">Transmembrane helix</keyword>
<dbReference type="Pfam" id="PF01490">
    <property type="entry name" value="Aa_trans"/>
    <property type="match status" value="1"/>
</dbReference>
<feature type="transmembrane region" description="Helical" evidence="6">
    <location>
        <begin position="57"/>
        <end position="80"/>
    </location>
</feature>
<evidence type="ECO:0000313" key="9">
    <source>
        <dbReference type="Proteomes" id="UP000054821"/>
    </source>
</evidence>
<dbReference type="GO" id="GO:0015179">
    <property type="term" value="F:L-amino acid transmembrane transporter activity"/>
    <property type="evidence" value="ECO:0007669"/>
    <property type="project" value="TreeGrafter"/>
</dbReference>
<evidence type="ECO:0000256" key="6">
    <source>
        <dbReference type="SAM" id="Phobius"/>
    </source>
</evidence>
<proteinExistence type="inferred from homology"/>
<evidence type="ECO:0000256" key="4">
    <source>
        <dbReference type="ARBA" id="ARBA00022989"/>
    </source>
</evidence>
<organism evidence="8 9">
    <name type="scientific">Trichoderma gamsii</name>
    <dbReference type="NCBI Taxonomy" id="398673"/>
    <lineage>
        <taxon>Eukaryota</taxon>
        <taxon>Fungi</taxon>
        <taxon>Dikarya</taxon>
        <taxon>Ascomycota</taxon>
        <taxon>Pezizomycotina</taxon>
        <taxon>Sordariomycetes</taxon>
        <taxon>Hypocreomycetidae</taxon>
        <taxon>Hypocreales</taxon>
        <taxon>Hypocreaceae</taxon>
        <taxon>Trichoderma</taxon>
    </lineage>
</organism>
<evidence type="ECO:0000256" key="1">
    <source>
        <dbReference type="ARBA" id="ARBA00004141"/>
    </source>
</evidence>
<dbReference type="PANTHER" id="PTHR22950:SF697">
    <property type="entry name" value="AMINO ACID TRANSPORTER (EUROFUNG)"/>
    <property type="match status" value="1"/>
</dbReference>
<dbReference type="AlphaFoldDB" id="A0A2P4Z8R1"/>
<feature type="transmembrane region" description="Helical" evidence="6">
    <location>
        <begin position="225"/>
        <end position="249"/>
    </location>
</feature>
<comment type="subcellular location">
    <subcellularLocation>
        <location evidence="1">Membrane</location>
        <topology evidence="1">Multi-pass membrane protein</topology>
    </subcellularLocation>
</comment>